<gene>
    <name evidence="2" type="ORF">Mal4_46620</name>
</gene>
<evidence type="ECO:0008006" key="4">
    <source>
        <dbReference type="Google" id="ProtNLM"/>
    </source>
</evidence>
<organism evidence="2 3">
    <name type="scientific">Maioricimonas rarisocia</name>
    <dbReference type="NCBI Taxonomy" id="2528026"/>
    <lineage>
        <taxon>Bacteria</taxon>
        <taxon>Pseudomonadati</taxon>
        <taxon>Planctomycetota</taxon>
        <taxon>Planctomycetia</taxon>
        <taxon>Planctomycetales</taxon>
        <taxon>Planctomycetaceae</taxon>
        <taxon>Maioricimonas</taxon>
    </lineage>
</organism>
<proteinExistence type="predicted"/>
<protein>
    <recommendedName>
        <fullName evidence="4">DUF763 domain-containing protein</fullName>
    </recommendedName>
</protein>
<sequence length="402" mass="44096">MKRRVANLPLHGGQAPAWLFKRMTRLAGAVTMAIVDEFGPEEMLARLADPWWFQAFGCVLGFDWHSSGVTTVTCGALKQAYRQHGKDLGIIVAGGKGGVSRKTPDELARASDEYGINEGDRLIYASRMSAKVDSAAVQDSFDIYHHSFFLTPAGQWCVVQQGMNEQQKAARRYHWLGESVRDIVCEPHAAVKDVDGLFGAGRSGKKPAAGSPRQLLLNMVAEEADANRKASAELIRENPDWLLEQVKRYTEGPTLFAPTRHRVLDLDVSRSRLRKIVVTAHESDPQDFETLLGTKGVGATTVRALSLLAELIYEAPSSQRDPADAAGPDEAAGSPSRQRRWADYSYAHGGKDGTPFPVDRETFDRSIDVLTRAVRSARLGDNDRVEALQRLARVGRSDDGAA</sequence>
<name>A0A517ZCT2_9PLAN</name>
<dbReference type="PANTHER" id="PTHR38597">
    <property type="entry name" value="BLL3834 PROTEIN"/>
    <property type="match status" value="1"/>
</dbReference>
<dbReference type="InterPro" id="IPR008482">
    <property type="entry name" value="DUF763"/>
</dbReference>
<dbReference type="PANTHER" id="PTHR38597:SF1">
    <property type="entry name" value="BLL3834 PROTEIN"/>
    <property type="match status" value="1"/>
</dbReference>
<feature type="region of interest" description="Disordered" evidence="1">
    <location>
        <begin position="317"/>
        <end position="360"/>
    </location>
</feature>
<dbReference type="KEGG" id="mri:Mal4_46620"/>
<evidence type="ECO:0000313" key="2">
    <source>
        <dbReference type="EMBL" id="QDU40306.1"/>
    </source>
</evidence>
<accession>A0A517ZCT2</accession>
<keyword evidence="3" id="KW-1185">Reference proteome</keyword>
<dbReference type="AlphaFoldDB" id="A0A517ZCT2"/>
<evidence type="ECO:0000256" key="1">
    <source>
        <dbReference type="SAM" id="MobiDB-lite"/>
    </source>
</evidence>
<feature type="compositionally biased region" description="Low complexity" evidence="1">
    <location>
        <begin position="324"/>
        <end position="336"/>
    </location>
</feature>
<dbReference type="OrthoDB" id="9802662at2"/>
<dbReference type="Proteomes" id="UP000320496">
    <property type="component" value="Chromosome"/>
</dbReference>
<dbReference type="Pfam" id="PF05559">
    <property type="entry name" value="DUF763"/>
    <property type="match status" value="1"/>
</dbReference>
<evidence type="ECO:0000313" key="3">
    <source>
        <dbReference type="Proteomes" id="UP000320496"/>
    </source>
</evidence>
<dbReference type="EMBL" id="CP036275">
    <property type="protein sequence ID" value="QDU40306.1"/>
    <property type="molecule type" value="Genomic_DNA"/>
</dbReference>
<dbReference type="RefSeq" id="WP_145371532.1">
    <property type="nucleotide sequence ID" value="NZ_CP036275.1"/>
</dbReference>
<reference evidence="2 3" key="1">
    <citation type="submission" date="2019-02" db="EMBL/GenBank/DDBJ databases">
        <title>Deep-cultivation of Planctomycetes and their phenomic and genomic characterization uncovers novel biology.</title>
        <authorList>
            <person name="Wiegand S."/>
            <person name="Jogler M."/>
            <person name="Boedeker C."/>
            <person name="Pinto D."/>
            <person name="Vollmers J."/>
            <person name="Rivas-Marin E."/>
            <person name="Kohn T."/>
            <person name="Peeters S.H."/>
            <person name="Heuer A."/>
            <person name="Rast P."/>
            <person name="Oberbeckmann S."/>
            <person name="Bunk B."/>
            <person name="Jeske O."/>
            <person name="Meyerdierks A."/>
            <person name="Storesund J.E."/>
            <person name="Kallscheuer N."/>
            <person name="Luecker S."/>
            <person name="Lage O.M."/>
            <person name="Pohl T."/>
            <person name="Merkel B.J."/>
            <person name="Hornburger P."/>
            <person name="Mueller R.-W."/>
            <person name="Bruemmer F."/>
            <person name="Labrenz M."/>
            <person name="Spormann A.M."/>
            <person name="Op den Camp H."/>
            <person name="Overmann J."/>
            <person name="Amann R."/>
            <person name="Jetten M.S.M."/>
            <person name="Mascher T."/>
            <person name="Medema M.H."/>
            <person name="Devos D.P."/>
            <person name="Kaster A.-K."/>
            <person name="Ovreas L."/>
            <person name="Rohde M."/>
            <person name="Galperin M.Y."/>
            <person name="Jogler C."/>
        </authorList>
    </citation>
    <scope>NUCLEOTIDE SEQUENCE [LARGE SCALE GENOMIC DNA]</scope>
    <source>
        <strain evidence="2 3">Mal4</strain>
    </source>
</reference>